<dbReference type="GO" id="GO:0005506">
    <property type="term" value="F:iron ion binding"/>
    <property type="evidence" value="ECO:0007669"/>
    <property type="project" value="InterPro"/>
</dbReference>
<dbReference type="SUPFAM" id="SSF48264">
    <property type="entry name" value="Cytochrome P450"/>
    <property type="match status" value="1"/>
</dbReference>
<sequence>MSFFEGIMSPATVAISGTVLVSAFLFYRWLLPKPIPGIPYNQEAVRSVFGDIPSMLKHLQGSRTMMDWFLADHKKHNSPIIQKFILLFGPPVVFISDYHEAQDIVMRRTKEFDKPDAISDVFYGIAPEFHAVKVTSEAWRNQRKLLQDLMAPAFLHGVAAPQLHQNFMDLIRLWSEKQRLAEGRPFEVKQDIFDAALEAIWAAVFGNAGTATVTRNQIDLLSGQKNVSLPASVDQAVEFPKAPAPAEFRAVLELTESIEEVIKSPFPLTTGFIQRYLPSGRRNLRIKAQFTAREITKAEARMKASDGKETKITNAVDHVLRREKMAAEKQQRAPKYQSTIIKDELFGLLVAGHDTTSTTLSWAMKFLAAHQPVQNKLRSQLRSSLCVAHAESRVPSAQEIASCQNHYLDAVIEEINRCSNTAALFSRRSLVDTVVLGNFIPKGTSVYCLAGGGGVLQPAHSISSTLRSPQYLAAGGGKTKPWDAHTIKDFDPERWLVADKDTGETVFDAQAGPHLAFGGGLRGCFGRKLAYLELRLAIVLVLWEFRLGEVEGEYGGWEAIDQLTHNPAQCYVRLEKA</sequence>
<dbReference type="GO" id="GO:0020037">
    <property type="term" value="F:heme binding"/>
    <property type="evidence" value="ECO:0007669"/>
    <property type="project" value="InterPro"/>
</dbReference>
<gene>
    <name evidence="8" type="ORF">JI435_081780</name>
</gene>
<protein>
    <submittedName>
        <fullName evidence="8">Uncharacterized protein</fullName>
    </submittedName>
</protein>
<dbReference type="PANTHER" id="PTHR24305:SF232">
    <property type="entry name" value="P450, PUTATIVE (EUROFUNG)-RELATED"/>
    <property type="match status" value="1"/>
</dbReference>
<accession>A0A7U2EU07</accession>
<dbReference type="GO" id="GO:0004497">
    <property type="term" value="F:monooxygenase activity"/>
    <property type="evidence" value="ECO:0007669"/>
    <property type="project" value="UniProtKB-KW"/>
</dbReference>
<dbReference type="FunFam" id="1.10.630.10:FF:000181">
    <property type="entry name" value="Cytochrome P450"/>
    <property type="match status" value="1"/>
</dbReference>
<dbReference type="Gene3D" id="1.10.630.10">
    <property type="entry name" value="Cytochrome P450"/>
    <property type="match status" value="1"/>
</dbReference>
<evidence type="ECO:0000256" key="7">
    <source>
        <dbReference type="SAM" id="Phobius"/>
    </source>
</evidence>
<keyword evidence="5 6" id="KW-0349">Heme</keyword>
<dbReference type="InterPro" id="IPR002401">
    <property type="entry name" value="Cyt_P450_E_grp-I"/>
</dbReference>
<dbReference type="InterPro" id="IPR036396">
    <property type="entry name" value="Cyt_P450_sf"/>
</dbReference>
<organism evidence="8 9">
    <name type="scientific">Phaeosphaeria nodorum (strain SN15 / ATCC MYA-4574 / FGSC 10173)</name>
    <name type="common">Glume blotch fungus</name>
    <name type="synonym">Parastagonospora nodorum</name>
    <dbReference type="NCBI Taxonomy" id="321614"/>
    <lineage>
        <taxon>Eukaryota</taxon>
        <taxon>Fungi</taxon>
        <taxon>Dikarya</taxon>
        <taxon>Ascomycota</taxon>
        <taxon>Pezizomycotina</taxon>
        <taxon>Dothideomycetes</taxon>
        <taxon>Pleosporomycetidae</taxon>
        <taxon>Pleosporales</taxon>
        <taxon>Pleosporineae</taxon>
        <taxon>Phaeosphaeriaceae</taxon>
        <taxon>Parastagonospora</taxon>
    </lineage>
</organism>
<dbReference type="VEuPathDB" id="FungiDB:JI435_081780"/>
<evidence type="ECO:0000256" key="5">
    <source>
        <dbReference type="PIRSR" id="PIRSR602401-1"/>
    </source>
</evidence>
<evidence type="ECO:0000256" key="2">
    <source>
        <dbReference type="ARBA" id="ARBA00010617"/>
    </source>
</evidence>
<keyword evidence="3 5" id="KW-0479">Metal-binding</keyword>
<dbReference type="Pfam" id="PF00067">
    <property type="entry name" value="p450"/>
    <property type="match status" value="2"/>
</dbReference>
<dbReference type="InterPro" id="IPR017972">
    <property type="entry name" value="Cyt_P450_CS"/>
</dbReference>
<evidence type="ECO:0000313" key="8">
    <source>
        <dbReference type="EMBL" id="QRC92766.1"/>
    </source>
</evidence>
<dbReference type="PANTHER" id="PTHR24305">
    <property type="entry name" value="CYTOCHROME P450"/>
    <property type="match status" value="1"/>
</dbReference>
<keyword evidence="4 5" id="KW-0408">Iron</keyword>
<proteinExistence type="inferred from homology"/>
<evidence type="ECO:0000256" key="4">
    <source>
        <dbReference type="ARBA" id="ARBA00023004"/>
    </source>
</evidence>
<dbReference type="PRINTS" id="PR00463">
    <property type="entry name" value="EP450I"/>
</dbReference>
<dbReference type="AlphaFoldDB" id="A0A7U2EU07"/>
<comment type="cofactor">
    <cofactor evidence="1 5">
        <name>heme</name>
        <dbReference type="ChEBI" id="CHEBI:30413"/>
    </cofactor>
</comment>
<keyword evidence="7" id="KW-1133">Transmembrane helix</keyword>
<dbReference type="PRINTS" id="PR00385">
    <property type="entry name" value="P450"/>
</dbReference>
<feature type="binding site" description="axial binding residue" evidence="5">
    <location>
        <position position="524"/>
    </location>
    <ligand>
        <name>heme</name>
        <dbReference type="ChEBI" id="CHEBI:30413"/>
    </ligand>
    <ligandPart>
        <name>Fe</name>
        <dbReference type="ChEBI" id="CHEBI:18248"/>
    </ligandPart>
</feature>
<dbReference type="EMBL" id="CP069024">
    <property type="protein sequence ID" value="QRC92766.1"/>
    <property type="molecule type" value="Genomic_DNA"/>
</dbReference>
<comment type="similarity">
    <text evidence="2 6">Belongs to the cytochrome P450 family.</text>
</comment>
<keyword evidence="7" id="KW-0812">Transmembrane</keyword>
<evidence type="ECO:0000256" key="3">
    <source>
        <dbReference type="ARBA" id="ARBA00022723"/>
    </source>
</evidence>
<dbReference type="CDD" id="cd20622">
    <property type="entry name" value="CYP_TRI13-like"/>
    <property type="match status" value="1"/>
</dbReference>
<dbReference type="Proteomes" id="UP000663193">
    <property type="component" value="Chromosome 2"/>
</dbReference>
<keyword evidence="6" id="KW-0560">Oxidoreductase</keyword>
<dbReference type="InterPro" id="IPR001128">
    <property type="entry name" value="Cyt_P450"/>
</dbReference>
<evidence type="ECO:0000313" key="9">
    <source>
        <dbReference type="Proteomes" id="UP000663193"/>
    </source>
</evidence>
<keyword evidence="7" id="KW-0472">Membrane</keyword>
<name>A0A7U2EU07_PHANO</name>
<evidence type="ECO:0000256" key="1">
    <source>
        <dbReference type="ARBA" id="ARBA00001971"/>
    </source>
</evidence>
<reference evidence="9" key="1">
    <citation type="journal article" date="2021" name="BMC Genomics">
        <title>Chromosome-level genome assembly and manually-curated proteome of model necrotroph Parastagonospora nodorum Sn15 reveals a genome-wide trove of candidate effector homologs, and redundancy of virulence-related functions within an accessory chromosome.</title>
        <authorList>
            <person name="Bertazzoni S."/>
            <person name="Jones D.A.B."/>
            <person name="Phan H.T."/>
            <person name="Tan K.-C."/>
            <person name="Hane J.K."/>
        </authorList>
    </citation>
    <scope>NUCLEOTIDE SEQUENCE [LARGE SCALE GENOMIC DNA]</scope>
    <source>
        <strain evidence="9">SN15 / ATCC MYA-4574 / FGSC 10173)</strain>
    </source>
</reference>
<keyword evidence="9" id="KW-1185">Reference proteome</keyword>
<feature type="transmembrane region" description="Helical" evidence="7">
    <location>
        <begin position="12"/>
        <end position="31"/>
    </location>
</feature>
<dbReference type="PROSITE" id="PS00086">
    <property type="entry name" value="CYTOCHROME_P450"/>
    <property type="match status" value="1"/>
</dbReference>
<dbReference type="OrthoDB" id="1470350at2759"/>
<evidence type="ECO:0000256" key="6">
    <source>
        <dbReference type="RuleBase" id="RU000461"/>
    </source>
</evidence>
<keyword evidence="6" id="KW-0503">Monooxygenase</keyword>
<dbReference type="InterPro" id="IPR050121">
    <property type="entry name" value="Cytochrome_P450_monoxygenase"/>
</dbReference>
<dbReference type="GO" id="GO:0016705">
    <property type="term" value="F:oxidoreductase activity, acting on paired donors, with incorporation or reduction of molecular oxygen"/>
    <property type="evidence" value="ECO:0007669"/>
    <property type="project" value="InterPro"/>
</dbReference>